<keyword evidence="1" id="KW-0813">Transport</keyword>
<organism evidence="10 11">
    <name type="scientific">Puccinia coronata f. sp. avenae</name>
    <dbReference type="NCBI Taxonomy" id="200324"/>
    <lineage>
        <taxon>Eukaryota</taxon>
        <taxon>Fungi</taxon>
        <taxon>Dikarya</taxon>
        <taxon>Basidiomycota</taxon>
        <taxon>Pucciniomycotina</taxon>
        <taxon>Pucciniomycetes</taxon>
        <taxon>Pucciniales</taxon>
        <taxon>Pucciniaceae</taxon>
        <taxon>Puccinia</taxon>
    </lineage>
</organism>
<dbReference type="Proteomes" id="UP000235392">
    <property type="component" value="Unassembled WGS sequence"/>
</dbReference>
<dbReference type="AlphaFoldDB" id="A0A2N5S0B3"/>
<gene>
    <name evidence="10" type="ORF">PCASD_25900</name>
</gene>
<evidence type="ECO:0000256" key="1">
    <source>
        <dbReference type="ARBA" id="ARBA00022448"/>
    </source>
</evidence>
<feature type="transmembrane region" description="Helical" evidence="8">
    <location>
        <begin position="288"/>
        <end position="306"/>
    </location>
</feature>
<feature type="transmembrane region" description="Helical" evidence="8">
    <location>
        <begin position="465"/>
        <end position="483"/>
    </location>
</feature>
<dbReference type="GO" id="GO:0005524">
    <property type="term" value="F:ATP binding"/>
    <property type="evidence" value="ECO:0007669"/>
    <property type="project" value="UniProtKB-KW"/>
</dbReference>
<evidence type="ECO:0000259" key="9">
    <source>
        <dbReference type="PROSITE" id="PS50929"/>
    </source>
</evidence>
<dbReference type="InterPro" id="IPR027417">
    <property type="entry name" value="P-loop_NTPase"/>
</dbReference>
<feature type="transmembrane region" description="Helical" evidence="8">
    <location>
        <begin position="376"/>
        <end position="409"/>
    </location>
</feature>
<sequence>NRARYSQVLKACALVSDLKTFSDGDLTEIGDKGTVLSGGQKARISLARALYSPAKVLLLDDVLSAVDSHTAQHLFNHVLNGPLMKDRTCILVTHAVDLCMPAASFVVSLDRGQVLFAGEPSSYKLVSALGTLSEDNEFHGNKKTTDAGPEVTIENLAAPVLNEEDAIVEIKTRATQRLVEEERQAVGAVSLATYRLYYDCLGGFMPLFNSCILFILPELGNVLSTWVLKQWAESNQPSSGPASPNVSSWLTPSTLTSTKLSSTGPSLLYFHEDLSSEKDRSKEKRLDHYILLYLLTGMFALAFELIRETYFTCRSIIAGRKIYERLISTLLNAQVRFFDTVPMGRVLNRLSTDVRTVDRELADALIYMAEDVLSTLAILVVVVAVLPMGFLISTMGACLIYVAIGYLYLASTREIKRSESTSRSPVISLCTEWLMEILEDIPSRCSSSSTHTTGHFSCYGCATDGFLVGLILLLHSSLFLLLFI</sequence>
<dbReference type="PANTHER" id="PTHR24223:SF353">
    <property type="entry name" value="ABC TRANSPORTER ATP-BINDING PROTEIN_PERMEASE VMR1-RELATED"/>
    <property type="match status" value="1"/>
</dbReference>
<evidence type="ECO:0000256" key="8">
    <source>
        <dbReference type="SAM" id="Phobius"/>
    </source>
</evidence>
<evidence type="ECO:0000256" key="4">
    <source>
        <dbReference type="ARBA" id="ARBA00022741"/>
    </source>
</evidence>
<feature type="non-terminal residue" evidence="10">
    <location>
        <position position="1"/>
    </location>
</feature>
<reference evidence="10 11" key="1">
    <citation type="submission" date="2017-11" db="EMBL/GenBank/DDBJ databases">
        <title>De novo assembly and phasing of dikaryotic genomes from two isolates of Puccinia coronata f. sp. avenae, the causal agent of oat crown rust.</title>
        <authorList>
            <person name="Miller M.E."/>
            <person name="Zhang Y."/>
            <person name="Omidvar V."/>
            <person name="Sperschneider J."/>
            <person name="Schwessinger B."/>
            <person name="Raley C."/>
            <person name="Palmer J.M."/>
            <person name="Garnica D."/>
            <person name="Upadhyaya N."/>
            <person name="Rathjen J."/>
            <person name="Taylor J.M."/>
            <person name="Park R.F."/>
            <person name="Dodds P.N."/>
            <person name="Hirsch C.D."/>
            <person name="Kianian S.F."/>
            <person name="Figueroa M."/>
        </authorList>
    </citation>
    <scope>NUCLEOTIDE SEQUENCE [LARGE SCALE GENOMIC DNA]</scope>
    <source>
        <strain evidence="10">12SD80</strain>
    </source>
</reference>
<dbReference type="GO" id="GO:0016887">
    <property type="term" value="F:ATP hydrolysis activity"/>
    <property type="evidence" value="ECO:0007669"/>
    <property type="project" value="InterPro"/>
</dbReference>
<dbReference type="SUPFAM" id="SSF90123">
    <property type="entry name" value="ABC transporter transmembrane region"/>
    <property type="match status" value="1"/>
</dbReference>
<dbReference type="GO" id="GO:0000329">
    <property type="term" value="C:fungal-type vacuole membrane"/>
    <property type="evidence" value="ECO:0007669"/>
    <property type="project" value="TreeGrafter"/>
</dbReference>
<proteinExistence type="predicted"/>
<dbReference type="InterPro" id="IPR011527">
    <property type="entry name" value="ABC1_TM_dom"/>
</dbReference>
<keyword evidence="2 8" id="KW-0812">Transmembrane</keyword>
<accession>A0A2N5S0B3</accession>
<dbReference type="Gene3D" id="3.40.50.300">
    <property type="entry name" value="P-loop containing nucleotide triphosphate hydrolases"/>
    <property type="match status" value="1"/>
</dbReference>
<keyword evidence="4" id="KW-0547">Nucleotide-binding</keyword>
<protein>
    <recommendedName>
        <fullName evidence="9">ABC transmembrane type-1 domain-containing protein</fullName>
    </recommendedName>
</protein>
<dbReference type="InterPro" id="IPR036640">
    <property type="entry name" value="ABC1_TM_sf"/>
</dbReference>
<dbReference type="Pfam" id="PF00005">
    <property type="entry name" value="ABC_tran"/>
    <property type="match status" value="1"/>
</dbReference>
<comment type="caution">
    <text evidence="10">The sequence shown here is derived from an EMBL/GenBank/DDBJ whole genome shotgun (WGS) entry which is preliminary data.</text>
</comment>
<dbReference type="SUPFAM" id="SSF52540">
    <property type="entry name" value="P-loop containing nucleoside triphosphate hydrolases"/>
    <property type="match status" value="1"/>
</dbReference>
<dbReference type="GO" id="GO:0140359">
    <property type="term" value="F:ABC-type transporter activity"/>
    <property type="evidence" value="ECO:0007669"/>
    <property type="project" value="InterPro"/>
</dbReference>
<keyword evidence="5" id="KW-0067">ATP-binding</keyword>
<evidence type="ECO:0000256" key="5">
    <source>
        <dbReference type="ARBA" id="ARBA00022840"/>
    </source>
</evidence>
<evidence type="ECO:0000256" key="6">
    <source>
        <dbReference type="ARBA" id="ARBA00022989"/>
    </source>
</evidence>
<dbReference type="PROSITE" id="PS50929">
    <property type="entry name" value="ABC_TM1F"/>
    <property type="match status" value="1"/>
</dbReference>
<dbReference type="InterPro" id="IPR050173">
    <property type="entry name" value="ABC_transporter_C-like"/>
</dbReference>
<feature type="domain" description="ABC transmembrane type-1" evidence="9">
    <location>
        <begin position="289"/>
        <end position="432"/>
    </location>
</feature>
<name>A0A2N5S0B3_9BASI</name>
<dbReference type="InterPro" id="IPR003439">
    <property type="entry name" value="ABC_transporter-like_ATP-bd"/>
</dbReference>
<evidence type="ECO:0000313" key="11">
    <source>
        <dbReference type="Proteomes" id="UP000235392"/>
    </source>
</evidence>
<dbReference type="PANTHER" id="PTHR24223">
    <property type="entry name" value="ATP-BINDING CASSETTE SUB-FAMILY C"/>
    <property type="match status" value="1"/>
</dbReference>
<dbReference type="EMBL" id="PGCI01001197">
    <property type="protein sequence ID" value="PLW06681.1"/>
    <property type="molecule type" value="Genomic_DNA"/>
</dbReference>
<dbReference type="Pfam" id="PF00664">
    <property type="entry name" value="ABC_membrane"/>
    <property type="match status" value="1"/>
</dbReference>
<keyword evidence="6 8" id="KW-1133">Transmembrane helix</keyword>
<evidence type="ECO:0000313" key="10">
    <source>
        <dbReference type="EMBL" id="PLW06681.1"/>
    </source>
</evidence>
<evidence type="ECO:0000256" key="3">
    <source>
        <dbReference type="ARBA" id="ARBA00022737"/>
    </source>
</evidence>
<dbReference type="Gene3D" id="1.20.1560.10">
    <property type="entry name" value="ABC transporter type 1, transmembrane domain"/>
    <property type="match status" value="1"/>
</dbReference>
<keyword evidence="7 8" id="KW-0472">Membrane</keyword>
<keyword evidence="3" id="KW-0677">Repeat</keyword>
<evidence type="ECO:0000256" key="2">
    <source>
        <dbReference type="ARBA" id="ARBA00022692"/>
    </source>
</evidence>
<evidence type="ECO:0000256" key="7">
    <source>
        <dbReference type="ARBA" id="ARBA00023136"/>
    </source>
</evidence>